<evidence type="ECO:0000259" key="14">
    <source>
        <dbReference type="PROSITE" id="PS51843"/>
    </source>
</evidence>
<feature type="domain" description="Nuclear receptor" evidence="13">
    <location>
        <begin position="10"/>
        <end position="85"/>
    </location>
</feature>
<sequence>MSSGEKLPPGTLCVVCDDVATGNHYSVPSCNGCKTFFRRAVVNNRNFTCMGQGNCPVSKGVRCACRYCRLKKCLEVGMDRNAIQNDRDRIGYTKRTRKNADNKNITLLSLTKDGTASPHSSLDGNSNIMPLIIVSAPSTSASFNYEPMLERLTQLENNFSLLLSRGEIVPYASLDDALAAPSRFARPVNVKITDPIVTPKADKEHKMPFWRSRIIALYIDWAKTFIAFRKLPYSDKVALITNHASSYMIMCEAFRTPELLSDNLIQKGSPQSVSISSPEDGDSQNRLGLSTNLNRENEEMISTLLNNTANESASSPSLNSLLKRYCPAVMREGQLSMYPLPSGLATINGSKQRIGTPDSPIDMKNISKIHVSTALNSATNYGQGFTASDNGDSQSHTSQQSMSMDQSSATQAGNQSSDYNVHTFFDPLLLHDGNSCAQTGVRSIVDVPPSVCYPTVGSLSGLTPVMAAMIDCVMKPFRRLNISTTEFATLQAIMFFDPDTEGLDAASQRNIYAEQKKMITALQKHIHANHEPAKADERYASILLRIPIIRKVAAKKNESLQIIDMFNLFSLNTLVRETALGIRKSSSTPICASPLLEPKTEIITSTSISGEGMSYISTSMSPIMFGIGNGLAPTSEKSPSDERPPIGSSRLPVSPNRLAQSFLA</sequence>
<evidence type="ECO:0000256" key="4">
    <source>
        <dbReference type="ARBA" id="ARBA00022771"/>
    </source>
</evidence>
<protein>
    <submittedName>
        <fullName evidence="15">Zinc finger, c4 type (Two domains) domain-containing protein</fullName>
    </submittedName>
</protein>
<evidence type="ECO:0000256" key="3">
    <source>
        <dbReference type="ARBA" id="ARBA00022723"/>
    </source>
</evidence>
<proteinExistence type="inferred from homology"/>
<name>A0AAD4NE53_9BILA</name>
<evidence type="ECO:0000256" key="11">
    <source>
        <dbReference type="RuleBase" id="RU004334"/>
    </source>
</evidence>
<keyword evidence="8 11" id="KW-0804">Transcription</keyword>
<comment type="similarity">
    <text evidence="2 11">Belongs to the nuclear hormone receptor family.</text>
</comment>
<dbReference type="PANTHER" id="PTHR24083">
    <property type="entry name" value="NUCLEAR HORMONE RECEPTOR"/>
    <property type="match status" value="1"/>
</dbReference>
<accession>A0AAD4NE53</accession>
<dbReference type="InterPro" id="IPR001723">
    <property type="entry name" value="Nuclear_hrmn_rcpt"/>
</dbReference>
<keyword evidence="16" id="KW-1185">Reference proteome</keyword>
<evidence type="ECO:0000256" key="12">
    <source>
        <dbReference type="SAM" id="MobiDB-lite"/>
    </source>
</evidence>
<evidence type="ECO:0000256" key="1">
    <source>
        <dbReference type="ARBA" id="ARBA00004123"/>
    </source>
</evidence>
<organism evidence="15 16">
    <name type="scientific">Ditylenchus destructor</name>
    <dbReference type="NCBI Taxonomy" id="166010"/>
    <lineage>
        <taxon>Eukaryota</taxon>
        <taxon>Metazoa</taxon>
        <taxon>Ecdysozoa</taxon>
        <taxon>Nematoda</taxon>
        <taxon>Chromadorea</taxon>
        <taxon>Rhabditida</taxon>
        <taxon>Tylenchina</taxon>
        <taxon>Tylenchomorpha</taxon>
        <taxon>Sphaerularioidea</taxon>
        <taxon>Anguinidae</taxon>
        <taxon>Anguininae</taxon>
        <taxon>Ditylenchus</taxon>
    </lineage>
</organism>
<evidence type="ECO:0000259" key="13">
    <source>
        <dbReference type="PROSITE" id="PS51030"/>
    </source>
</evidence>
<keyword evidence="5 11" id="KW-0862">Zinc</keyword>
<dbReference type="InterPro" id="IPR000536">
    <property type="entry name" value="Nucl_hrmn_rcpt_lig-bd"/>
</dbReference>
<dbReference type="InterPro" id="IPR035500">
    <property type="entry name" value="NHR-like_dom_sf"/>
</dbReference>
<dbReference type="InterPro" id="IPR013088">
    <property type="entry name" value="Znf_NHR/GATA"/>
</dbReference>
<evidence type="ECO:0000256" key="6">
    <source>
        <dbReference type="ARBA" id="ARBA00023015"/>
    </source>
</evidence>
<keyword evidence="3 11" id="KW-0479">Metal-binding</keyword>
<dbReference type="GO" id="GO:0003700">
    <property type="term" value="F:DNA-binding transcription factor activity"/>
    <property type="evidence" value="ECO:0007669"/>
    <property type="project" value="InterPro"/>
</dbReference>
<feature type="domain" description="NR LBD" evidence="14">
    <location>
        <begin position="144"/>
        <end position="582"/>
    </location>
</feature>
<dbReference type="Proteomes" id="UP001201812">
    <property type="component" value="Unassembled WGS sequence"/>
</dbReference>
<evidence type="ECO:0000256" key="7">
    <source>
        <dbReference type="ARBA" id="ARBA00023125"/>
    </source>
</evidence>
<feature type="region of interest" description="Disordered" evidence="12">
    <location>
        <begin position="631"/>
        <end position="655"/>
    </location>
</feature>
<dbReference type="AlphaFoldDB" id="A0AAD4NE53"/>
<comment type="caution">
    <text evidence="15">The sequence shown here is derived from an EMBL/GenBank/DDBJ whole genome shotgun (WGS) entry which is preliminary data.</text>
</comment>
<feature type="region of interest" description="Disordered" evidence="12">
    <location>
        <begin position="384"/>
        <end position="415"/>
    </location>
</feature>
<dbReference type="InterPro" id="IPR050274">
    <property type="entry name" value="Nuclear_hormone_rcpt_NR2"/>
</dbReference>
<dbReference type="GO" id="GO:0000978">
    <property type="term" value="F:RNA polymerase II cis-regulatory region sequence-specific DNA binding"/>
    <property type="evidence" value="ECO:0007669"/>
    <property type="project" value="InterPro"/>
</dbReference>
<dbReference type="PROSITE" id="PS00031">
    <property type="entry name" value="NUCLEAR_REC_DBD_1"/>
    <property type="match status" value="1"/>
</dbReference>
<dbReference type="Gene3D" id="1.10.565.10">
    <property type="entry name" value="Retinoid X Receptor"/>
    <property type="match status" value="2"/>
</dbReference>
<evidence type="ECO:0000256" key="2">
    <source>
        <dbReference type="ARBA" id="ARBA00005993"/>
    </source>
</evidence>
<evidence type="ECO:0000256" key="9">
    <source>
        <dbReference type="ARBA" id="ARBA00023170"/>
    </source>
</evidence>
<dbReference type="Pfam" id="PF00105">
    <property type="entry name" value="zf-C4"/>
    <property type="match status" value="1"/>
</dbReference>
<comment type="subcellular location">
    <subcellularLocation>
        <location evidence="1 11">Nucleus</location>
    </subcellularLocation>
</comment>
<keyword evidence="9 11" id="KW-0675">Receptor</keyword>
<dbReference type="FunFam" id="3.30.50.10:FF:000030">
    <property type="entry name" value="Nuclear Hormone Receptor family"/>
    <property type="match status" value="1"/>
</dbReference>
<dbReference type="EMBL" id="JAKKPZ010000005">
    <property type="protein sequence ID" value="KAI1720871.1"/>
    <property type="molecule type" value="Genomic_DNA"/>
</dbReference>
<evidence type="ECO:0000256" key="10">
    <source>
        <dbReference type="ARBA" id="ARBA00023242"/>
    </source>
</evidence>
<keyword evidence="10 11" id="KW-0539">Nucleus</keyword>
<evidence type="ECO:0000256" key="8">
    <source>
        <dbReference type="ARBA" id="ARBA00023163"/>
    </source>
</evidence>
<dbReference type="GO" id="GO:0005634">
    <property type="term" value="C:nucleus"/>
    <property type="evidence" value="ECO:0007669"/>
    <property type="project" value="UniProtKB-SubCell"/>
</dbReference>
<evidence type="ECO:0000256" key="5">
    <source>
        <dbReference type="ARBA" id="ARBA00022833"/>
    </source>
</evidence>
<dbReference type="PROSITE" id="PS51030">
    <property type="entry name" value="NUCLEAR_REC_DBD_2"/>
    <property type="match status" value="1"/>
</dbReference>
<dbReference type="CDD" id="cd06960">
    <property type="entry name" value="NR_DBD_HNF4A"/>
    <property type="match status" value="1"/>
</dbReference>
<dbReference type="InterPro" id="IPR001628">
    <property type="entry name" value="Znf_hrmn_rcpt"/>
</dbReference>
<keyword evidence="6 11" id="KW-0805">Transcription regulation</keyword>
<keyword evidence="7 11" id="KW-0238">DNA-binding</keyword>
<dbReference type="PROSITE" id="PS51843">
    <property type="entry name" value="NR_LBD"/>
    <property type="match status" value="1"/>
</dbReference>
<keyword evidence="4 11" id="KW-0863">Zinc-finger</keyword>
<dbReference type="PRINTS" id="PR00398">
    <property type="entry name" value="STRDHORMONER"/>
</dbReference>
<dbReference type="SMART" id="SM00430">
    <property type="entry name" value="HOLI"/>
    <property type="match status" value="1"/>
</dbReference>
<dbReference type="SUPFAM" id="SSF48508">
    <property type="entry name" value="Nuclear receptor ligand-binding domain"/>
    <property type="match status" value="2"/>
</dbReference>
<dbReference type="Pfam" id="PF00104">
    <property type="entry name" value="Hormone_recep"/>
    <property type="match status" value="2"/>
</dbReference>
<reference evidence="15" key="1">
    <citation type="submission" date="2022-01" db="EMBL/GenBank/DDBJ databases">
        <title>Genome Sequence Resource for Two Populations of Ditylenchus destructor, the Migratory Endoparasitic Phytonematode.</title>
        <authorList>
            <person name="Zhang H."/>
            <person name="Lin R."/>
            <person name="Xie B."/>
        </authorList>
    </citation>
    <scope>NUCLEOTIDE SEQUENCE</scope>
    <source>
        <strain evidence="15">BazhouSP</strain>
    </source>
</reference>
<dbReference type="Gene3D" id="3.30.50.10">
    <property type="entry name" value="Erythroid Transcription Factor GATA-1, subunit A"/>
    <property type="match status" value="1"/>
</dbReference>
<evidence type="ECO:0000313" key="15">
    <source>
        <dbReference type="EMBL" id="KAI1720871.1"/>
    </source>
</evidence>
<dbReference type="SUPFAM" id="SSF57716">
    <property type="entry name" value="Glucocorticoid receptor-like (DNA-binding domain)"/>
    <property type="match status" value="1"/>
</dbReference>
<dbReference type="GO" id="GO:0008270">
    <property type="term" value="F:zinc ion binding"/>
    <property type="evidence" value="ECO:0007669"/>
    <property type="project" value="UniProtKB-KW"/>
</dbReference>
<evidence type="ECO:0000313" key="16">
    <source>
        <dbReference type="Proteomes" id="UP001201812"/>
    </source>
</evidence>
<feature type="compositionally biased region" description="Low complexity" evidence="12">
    <location>
        <begin position="392"/>
        <end position="412"/>
    </location>
</feature>
<dbReference type="PRINTS" id="PR00047">
    <property type="entry name" value="STROIDFINGER"/>
</dbReference>
<dbReference type="InterPro" id="IPR049636">
    <property type="entry name" value="HNF4-like_DBD"/>
</dbReference>
<gene>
    <name evidence="15" type="ORF">DdX_05120</name>
</gene>
<dbReference type="SMART" id="SM00399">
    <property type="entry name" value="ZnF_C4"/>
    <property type="match status" value="1"/>
</dbReference>